<accession>A0A1M2VDV6</accession>
<gene>
    <name evidence="2" type="ORF">TRAPUB_3378</name>
</gene>
<dbReference type="AlphaFoldDB" id="A0A1M2VDV6"/>
<evidence type="ECO:0000313" key="3">
    <source>
        <dbReference type="Proteomes" id="UP000184267"/>
    </source>
</evidence>
<feature type="compositionally biased region" description="Basic and acidic residues" evidence="1">
    <location>
        <begin position="70"/>
        <end position="88"/>
    </location>
</feature>
<name>A0A1M2VDV6_TRAPU</name>
<dbReference type="Proteomes" id="UP000184267">
    <property type="component" value="Unassembled WGS sequence"/>
</dbReference>
<evidence type="ECO:0000256" key="1">
    <source>
        <dbReference type="SAM" id="MobiDB-lite"/>
    </source>
</evidence>
<feature type="region of interest" description="Disordered" evidence="1">
    <location>
        <begin position="67"/>
        <end position="88"/>
    </location>
</feature>
<comment type="caution">
    <text evidence="2">The sequence shown here is derived from an EMBL/GenBank/DDBJ whole genome shotgun (WGS) entry which is preliminary data.</text>
</comment>
<proteinExistence type="predicted"/>
<protein>
    <submittedName>
        <fullName evidence="2">Uncharacterized protein</fullName>
    </submittedName>
</protein>
<keyword evidence="3" id="KW-1185">Reference proteome</keyword>
<organism evidence="2 3">
    <name type="scientific">Trametes pubescens</name>
    <name type="common">White-rot fungus</name>
    <dbReference type="NCBI Taxonomy" id="154538"/>
    <lineage>
        <taxon>Eukaryota</taxon>
        <taxon>Fungi</taxon>
        <taxon>Dikarya</taxon>
        <taxon>Basidiomycota</taxon>
        <taxon>Agaricomycotina</taxon>
        <taxon>Agaricomycetes</taxon>
        <taxon>Polyporales</taxon>
        <taxon>Polyporaceae</taxon>
        <taxon>Trametes</taxon>
    </lineage>
</organism>
<sequence>MARGAGGGARHPEGIVSSLVWNAPQVRRRCWRSFYTTLTHVYSEQRSTFLSDGESIHRSDGMTFAAGRDGSCDESMRDVEGLKSDAGK</sequence>
<evidence type="ECO:0000313" key="2">
    <source>
        <dbReference type="EMBL" id="OJT05770.1"/>
    </source>
</evidence>
<reference evidence="2 3" key="1">
    <citation type="submission" date="2016-10" db="EMBL/GenBank/DDBJ databases">
        <title>Genome sequence of the basidiomycete white-rot fungus Trametes pubescens.</title>
        <authorList>
            <person name="Makela M.R."/>
            <person name="Granchi Z."/>
            <person name="Peng M."/>
            <person name="De Vries R.P."/>
            <person name="Grigoriev I."/>
            <person name="Riley R."/>
            <person name="Hilden K."/>
        </authorList>
    </citation>
    <scope>NUCLEOTIDE SEQUENCE [LARGE SCALE GENOMIC DNA]</scope>
    <source>
        <strain evidence="2 3">FBCC735</strain>
    </source>
</reference>
<dbReference type="EMBL" id="MNAD01001387">
    <property type="protein sequence ID" value="OJT05770.1"/>
    <property type="molecule type" value="Genomic_DNA"/>
</dbReference>